<keyword evidence="4" id="KW-1185">Reference proteome</keyword>
<feature type="domain" description="Coenzyme Q-binding protein COQ10 START" evidence="2">
    <location>
        <begin position="16"/>
        <end position="136"/>
    </location>
</feature>
<protein>
    <recommendedName>
        <fullName evidence="2">Coenzyme Q-binding protein COQ10 START domain-containing protein</fullName>
    </recommendedName>
</protein>
<dbReference type="InterPro" id="IPR023393">
    <property type="entry name" value="START-like_dom_sf"/>
</dbReference>
<evidence type="ECO:0000256" key="1">
    <source>
        <dbReference type="ARBA" id="ARBA00008918"/>
    </source>
</evidence>
<proteinExistence type="inferred from homology"/>
<dbReference type="KEGG" id="uam:UABAM_06352"/>
<evidence type="ECO:0000313" key="3">
    <source>
        <dbReference type="EMBL" id="BBM87937.1"/>
    </source>
</evidence>
<evidence type="ECO:0000313" key="4">
    <source>
        <dbReference type="Proteomes" id="UP000326354"/>
    </source>
</evidence>
<dbReference type="EMBL" id="AP019860">
    <property type="protein sequence ID" value="BBM87937.1"/>
    <property type="molecule type" value="Genomic_DNA"/>
</dbReference>
<dbReference type="AlphaFoldDB" id="A0A5S9F6J0"/>
<dbReference type="Pfam" id="PF03364">
    <property type="entry name" value="Polyketide_cyc"/>
    <property type="match status" value="1"/>
</dbReference>
<evidence type="ECO:0000259" key="2">
    <source>
        <dbReference type="Pfam" id="PF03364"/>
    </source>
</evidence>
<dbReference type="RefSeq" id="WP_151971952.1">
    <property type="nucleotide sequence ID" value="NZ_AP019860.1"/>
</dbReference>
<sequence length="149" mass="17287">MWTKNVSLTKTVAFQADLETVRQVIMQTWEYPQFIDSISSAKVIAKDDERNEVTFYANLIVPVQYTVITKKIAADRITFQQKSGFFASLDGGWKFTEQDDHIEGDYEVNLKVPMIASKKIVKQLMNINFPRMLDNFQTEVHRRYGLQNA</sequence>
<organism evidence="3 4">
    <name type="scientific">Uabimicrobium amorphum</name>
    <dbReference type="NCBI Taxonomy" id="2596890"/>
    <lineage>
        <taxon>Bacteria</taxon>
        <taxon>Pseudomonadati</taxon>
        <taxon>Planctomycetota</taxon>
        <taxon>Candidatus Uabimicrobiia</taxon>
        <taxon>Candidatus Uabimicrobiales</taxon>
        <taxon>Candidatus Uabimicrobiaceae</taxon>
        <taxon>Candidatus Uabimicrobium</taxon>
    </lineage>
</organism>
<dbReference type="Proteomes" id="UP000326354">
    <property type="component" value="Chromosome"/>
</dbReference>
<reference evidence="3 4" key="1">
    <citation type="submission" date="2019-08" db="EMBL/GenBank/DDBJ databases">
        <title>Complete genome sequence of Candidatus Uab amorphum.</title>
        <authorList>
            <person name="Shiratori T."/>
            <person name="Suzuki S."/>
            <person name="Kakizawa Y."/>
            <person name="Ishida K."/>
        </authorList>
    </citation>
    <scope>NUCLEOTIDE SEQUENCE [LARGE SCALE GENOMIC DNA]</scope>
    <source>
        <strain evidence="3 4">SRT547</strain>
    </source>
</reference>
<accession>A0A5S9F6J0</accession>
<comment type="similarity">
    <text evidence="1">Belongs to the ribosome association toxin RatA family.</text>
</comment>
<gene>
    <name evidence="3" type="ORF">UABAM_06352</name>
</gene>
<name>A0A5S9F6J0_UABAM</name>
<dbReference type="SUPFAM" id="SSF55961">
    <property type="entry name" value="Bet v1-like"/>
    <property type="match status" value="1"/>
</dbReference>
<dbReference type="OrthoDB" id="9804759at2"/>
<dbReference type="InterPro" id="IPR005031">
    <property type="entry name" value="COQ10_START"/>
</dbReference>
<dbReference type="Gene3D" id="3.30.530.20">
    <property type="match status" value="1"/>
</dbReference>